<dbReference type="AlphaFoldDB" id="A0A811YVI0"/>
<dbReference type="Gene3D" id="3.30.160.60">
    <property type="entry name" value="Classic Zinc Finger"/>
    <property type="match status" value="1"/>
</dbReference>
<dbReference type="SMART" id="SM00355">
    <property type="entry name" value="ZnF_C2H2"/>
    <property type="match status" value="1"/>
</dbReference>
<evidence type="ECO:0000313" key="4">
    <source>
        <dbReference type="EMBL" id="CAD7680438.1"/>
    </source>
</evidence>
<dbReference type="PROSITE" id="PS50157">
    <property type="entry name" value="ZINC_FINGER_C2H2_2"/>
    <property type="match status" value="1"/>
</dbReference>
<evidence type="ECO:0000259" key="3">
    <source>
        <dbReference type="PROSITE" id="PS50157"/>
    </source>
</evidence>
<keyword evidence="1" id="KW-0863">Zinc-finger</keyword>
<keyword evidence="5" id="KW-1185">Reference proteome</keyword>
<reference evidence="4" key="1">
    <citation type="submission" date="2020-12" db="EMBL/GenBank/DDBJ databases">
        <authorList>
            <consortium name="Molecular Ecology Group"/>
        </authorList>
    </citation>
    <scope>NUCLEOTIDE SEQUENCE</scope>
    <source>
        <strain evidence="4">TBG_1078</strain>
    </source>
</reference>
<proteinExistence type="predicted"/>
<dbReference type="InterPro" id="IPR013087">
    <property type="entry name" value="Znf_C2H2_type"/>
</dbReference>
<dbReference type="GO" id="GO:0008270">
    <property type="term" value="F:zinc ion binding"/>
    <property type="evidence" value="ECO:0007669"/>
    <property type="project" value="UniProtKB-KW"/>
</dbReference>
<evidence type="ECO:0000256" key="1">
    <source>
        <dbReference type="PROSITE-ProRule" id="PRU00042"/>
    </source>
</evidence>
<keyword evidence="1" id="KW-0479">Metal-binding</keyword>
<dbReference type="InterPro" id="IPR036236">
    <property type="entry name" value="Znf_C2H2_sf"/>
</dbReference>
<dbReference type="Pfam" id="PF00096">
    <property type="entry name" value="zf-C2H2"/>
    <property type="match status" value="1"/>
</dbReference>
<accession>A0A811YVI0</accession>
<evidence type="ECO:0000313" key="5">
    <source>
        <dbReference type="Proteomes" id="UP000645828"/>
    </source>
</evidence>
<dbReference type="SUPFAM" id="SSF57667">
    <property type="entry name" value="beta-beta-alpha zinc fingers"/>
    <property type="match status" value="1"/>
</dbReference>
<dbReference type="Proteomes" id="UP000645828">
    <property type="component" value="Unassembled WGS sequence"/>
</dbReference>
<keyword evidence="1" id="KW-0862">Zinc</keyword>
<feature type="region of interest" description="Disordered" evidence="2">
    <location>
        <begin position="31"/>
        <end position="55"/>
    </location>
</feature>
<dbReference type="EMBL" id="CAJHUB010000749">
    <property type="protein sequence ID" value="CAD7680438.1"/>
    <property type="molecule type" value="Genomic_DNA"/>
</dbReference>
<name>A0A811YVI0_NYCPR</name>
<dbReference type="FunFam" id="3.30.160.60:FF:002398">
    <property type="entry name" value="Zinc finger and SCAN domain-containing protein 2"/>
    <property type="match status" value="1"/>
</dbReference>
<feature type="domain" description="C2H2-type" evidence="3">
    <location>
        <begin position="18"/>
        <end position="40"/>
    </location>
</feature>
<comment type="caution">
    <text evidence="4">The sequence shown here is derived from an EMBL/GenBank/DDBJ whole genome shotgun (WGS) entry which is preliminary data.</text>
</comment>
<protein>
    <submittedName>
        <fullName evidence="4">(raccoon dog) hypothetical protein</fullName>
    </submittedName>
</protein>
<gene>
    <name evidence="4" type="ORF">NYPRO_LOCUS13232</name>
</gene>
<evidence type="ECO:0000256" key="2">
    <source>
        <dbReference type="SAM" id="MobiDB-lite"/>
    </source>
</evidence>
<sequence>MPAPHPRRPGVFGERRPYFCARCGKSFAREGSLKTHQRSHGHGPDGQAAHLGRVL</sequence>
<organism evidence="4 5">
    <name type="scientific">Nyctereutes procyonoides</name>
    <name type="common">Raccoon dog</name>
    <name type="synonym">Canis procyonoides</name>
    <dbReference type="NCBI Taxonomy" id="34880"/>
    <lineage>
        <taxon>Eukaryota</taxon>
        <taxon>Metazoa</taxon>
        <taxon>Chordata</taxon>
        <taxon>Craniata</taxon>
        <taxon>Vertebrata</taxon>
        <taxon>Euteleostomi</taxon>
        <taxon>Mammalia</taxon>
        <taxon>Eutheria</taxon>
        <taxon>Laurasiatheria</taxon>
        <taxon>Carnivora</taxon>
        <taxon>Caniformia</taxon>
        <taxon>Canidae</taxon>
        <taxon>Nyctereutes</taxon>
    </lineage>
</organism>